<dbReference type="Pfam" id="PF01596">
    <property type="entry name" value="Methyltransf_3"/>
    <property type="match status" value="1"/>
</dbReference>
<dbReference type="Pfam" id="PF00106">
    <property type="entry name" value="adh_short"/>
    <property type="match status" value="1"/>
</dbReference>
<evidence type="ECO:0000256" key="7">
    <source>
        <dbReference type="ARBA" id="ARBA00023160"/>
    </source>
</evidence>
<dbReference type="EMBL" id="JAHRIN010001102">
    <property type="protein sequence ID" value="MEQ2191689.1"/>
    <property type="molecule type" value="Genomic_DNA"/>
</dbReference>
<dbReference type="Gene3D" id="3.40.50.150">
    <property type="entry name" value="Vaccinia Virus protein VP39"/>
    <property type="match status" value="1"/>
</dbReference>
<dbReference type="InterPro" id="IPR002935">
    <property type="entry name" value="SAM_O-MeTrfase"/>
</dbReference>
<evidence type="ECO:0000313" key="10">
    <source>
        <dbReference type="Proteomes" id="UP001434883"/>
    </source>
</evidence>
<gene>
    <name evidence="9" type="ORF">XENOCAPTIV_001126</name>
</gene>
<comment type="pathway">
    <text evidence="1">Lipid metabolism; fatty acid biosynthesis.</text>
</comment>
<keyword evidence="7" id="KW-0276">Fatty acid metabolism</keyword>
<name>A0ABV0Q7C3_9TELE</name>
<dbReference type="PANTHER" id="PTHR42760:SF115">
    <property type="entry name" value="3-OXOACYL-[ACYL-CARRIER-PROTEIN] REDUCTASE FABG"/>
    <property type="match status" value="1"/>
</dbReference>
<protein>
    <submittedName>
        <fullName evidence="9">Uncharacterized protein</fullName>
    </submittedName>
</protein>
<dbReference type="PANTHER" id="PTHR42760">
    <property type="entry name" value="SHORT-CHAIN DEHYDROGENASES/REDUCTASES FAMILY MEMBER"/>
    <property type="match status" value="1"/>
</dbReference>
<evidence type="ECO:0000256" key="2">
    <source>
        <dbReference type="ARBA" id="ARBA00006484"/>
    </source>
</evidence>
<dbReference type="SUPFAM" id="SSF53335">
    <property type="entry name" value="S-adenosyl-L-methionine-dependent methyltransferases"/>
    <property type="match status" value="1"/>
</dbReference>
<keyword evidence="7" id="KW-0443">Lipid metabolism</keyword>
<evidence type="ECO:0000256" key="6">
    <source>
        <dbReference type="ARBA" id="ARBA00023002"/>
    </source>
</evidence>
<keyword evidence="6" id="KW-0560">Oxidoreductase</keyword>
<dbReference type="InterPro" id="IPR002347">
    <property type="entry name" value="SDR_fam"/>
</dbReference>
<dbReference type="PRINTS" id="PR00081">
    <property type="entry name" value="GDHRDH"/>
</dbReference>
<dbReference type="InterPro" id="IPR036291">
    <property type="entry name" value="NAD(P)-bd_dom_sf"/>
</dbReference>
<accession>A0ABV0Q7C3</accession>
<comment type="similarity">
    <text evidence="8">Belongs to the class I-like SAM-binding methyltransferase superfamily. Cation-dependent O-methyltransferase family.</text>
</comment>
<sequence length="251" mass="27636">MSFAAGNQFDMVFIDADKSNYINYYNFIMDNNLLTLQGVICVDNSLFKAKVYLKDTTDSNGLALREFNQFIANDPRVEQVCLFTTFKDGISLIRRVSVASTHLLSQGRSILNRMRLDGKVAYVTGGGQGIGRGFAHALGEAGAKVAVVDMDHTKAQAVVKELFLKANCPYFPFPGVHAIPIKADISKSDDVQRMVDTIVSKWGAIHIACNNAGINRNSASEDTSLEEWDQTFNVNLRGTFMCCQVCVGRLS</sequence>
<dbReference type="CDD" id="cd05233">
    <property type="entry name" value="SDR_c"/>
    <property type="match status" value="1"/>
</dbReference>
<keyword evidence="7" id="KW-0444">Lipid biosynthesis</keyword>
<dbReference type="PROSITE" id="PS51682">
    <property type="entry name" value="SAM_OMT_I"/>
    <property type="match status" value="1"/>
</dbReference>
<dbReference type="Gene3D" id="3.40.50.720">
    <property type="entry name" value="NAD(P)-binding Rossmann-like Domain"/>
    <property type="match status" value="1"/>
</dbReference>
<keyword evidence="3" id="KW-0489">Methyltransferase</keyword>
<evidence type="ECO:0000256" key="4">
    <source>
        <dbReference type="ARBA" id="ARBA00022679"/>
    </source>
</evidence>
<keyword evidence="10" id="KW-1185">Reference proteome</keyword>
<keyword evidence="7" id="KW-0275">Fatty acid biosynthesis</keyword>
<dbReference type="Proteomes" id="UP001434883">
    <property type="component" value="Unassembled WGS sequence"/>
</dbReference>
<evidence type="ECO:0000256" key="1">
    <source>
        <dbReference type="ARBA" id="ARBA00005194"/>
    </source>
</evidence>
<comment type="similarity">
    <text evidence="2">Belongs to the short-chain dehydrogenases/reductases (SDR) family.</text>
</comment>
<evidence type="ECO:0000256" key="3">
    <source>
        <dbReference type="ARBA" id="ARBA00022603"/>
    </source>
</evidence>
<keyword evidence="5" id="KW-0949">S-adenosyl-L-methionine</keyword>
<proteinExistence type="inferred from homology"/>
<dbReference type="InterPro" id="IPR029063">
    <property type="entry name" value="SAM-dependent_MTases_sf"/>
</dbReference>
<dbReference type="SUPFAM" id="SSF51735">
    <property type="entry name" value="NAD(P)-binding Rossmann-fold domains"/>
    <property type="match status" value="1"/>
</dbReference>
<evidence type="ECO:0000313" key="9">
    <source>
        <dbReference type="EMBL" id="MEQ2191689.1"/>
    </source>
</evidence>
<keyword evidence="4" id="KW-0808">Transferase</keyword>
<reference evidence="9 10" key="1">
    <citation type="submission" date="2021-06" db="EMBL/GenBank/DDBJ databases">
        <authorList>
            <person name="Palmer J.M."/>
        </authorList>
    </citation>
    <scope>NUCLEOTIDE SEQUENCE [LARGE SCALE GENOMIC DNA]</scope>
    <source>
        <strain evidence="9 10">XC_2019</strain>
        <tissue evidence="9">Muscle</tissue>
    </source>
</reference>
<comment type="caution">
    <text evidence="9">The sequence shown here is derived from an EMBL/GenBank/DDBJ whole genome shotgun (WGS) entry which is preliminary data.</text>
</comment>
<evidence type="ECO:0000256" key="5">
    <source>
        <dbReference type="ARBA" id="ARBA00022691"/>
    </source>
</evidence>
<organism evidence="9 10">
    <name type="scientific">Xenoophorus captivus</name>
    <dbReference type="NCBI Taxonomy" id="1517983"/>
    <lineage>
        <taxon>Eukaryota</taxon>
        <taxon>Metazoa</taxon>
        <taxon>Chordata</taxon>
        <taxon>Craniata</taxon>
        <taxon>Vertebrata</taxon>
        <taxon>Euteleostomi</taxon>
        <taxon>Actinopterygii</taxon>
        <taxon>Neopterygii</taxon>
        <taxon>Teleostei</taxon>
        <taxon>Neoteleostei</taxon>
        <taxon>Acanthomorphata</taxon>
        <taxon>Ovalentaria</taxon>
        <taxon>Atherinomorphae</taxon>
        <taxon>Cyprinodontiformes</taxon>
        <taxon>Goodeidae</taxon>
        <taxon>Xenoophorus</taxon>
    </lineage>
</organism>
<evidence type="ECO:0000256" key="8">
    <source>
        <dbReference type="ARBA" id="ARBA00023453"/>
    </source>
</evidence>